<evidence type="ECO:0000313" key="9">
    <source>
        <dbReference type="Ensembl" id="ENSMMOP00000005497.1"/>
    </source>
</evidence>
<evidence type="ECO:0008006" key="11">
    <source>
        <dbReference type="Google" id="ProtNLM"/>
    </source>
</evidence>
<feature type="transmembrane region" description="Helical" evidence="8">
    <location>
        <begin position="271"/>
        <end position="289"/>
    </location>
</feature>
<sequence>MPTSVTSKAPLCSCLIPLSSPCSSATGPRLQPLRFSPLFPPITSSPAVVIQLLHWIMRGVAQVMFINNPLSGLLITAGFFLQNLRWCVSHLIVFCTLLIYQIHLRDAISADLQGYNGTLVGVLTAVFSAKGSWYWWLLLRNVFTTMLCALSSVASRWDLPIFTLPFNILACLHVAATGVNHPYFPEVQCSPAIQTRKHTQCRLEINLFILHFQVEIHQVYGCDSPWTGGLILLALLLSSPTMCFPAVLGSTAGVLSGLALAAPRKDIYSGLWGYNSTLSCIAIGGVFYVITWPTLLLAIICALFCAYMTAAISNRMCGLALPACAWPFCLSTFIFLLISSEILRRTAATRDDSNVPKYSKDAVNITCNYVHQVPSTLQQRETELNILNSDDWLCTKLKDLILCSSLFCTINSEHCNTRQHGLPVRCPPSHRFTITVPVQLETLITIMISQTDRRLGMRICEREKMCEKPAEHTARLFPWARRAM</sequence>
<feature type="transmembrane region" description="Helical" evidence="8">
    <location>
        <begin position="115"/>
        <end position="136"/>
    </location>
</feature>
<dbReference type="GO" id="GO:0005886">
    <property type="term" value="C:plasma membrane"/>
    <property type="evidence" value="ECO:0007669"/>
    <property type="project" value="UniProtKB-SubCell"/>
</dbReference>
<keyword evidence="5 8" id="KW-1133">Transmembrane helix</keyword>
<dbReference type="Gene3D" id="1.10.3430.10">
    <property type="entry name" value="Ammonium transporter AmtB like domains"/>
    <property type="match status" value="1"/>
</dbReference>
<dbReference type="InterPro" id="IPR029020">
    <property type="entry name" value="Ammonium/urea_transptr"/>
</dbReference>
<dbReference type="STRING" id="94237.ENSMMOP00000005497"/>
<feature type="transmembrane region" description="Helical" evidence="8">
    <location>
        <begin position="319"/>
        <end position="338"/>
    </location>
</feature>
<dbReference type="PANTHER" id="PTHR10464:SF15">
    <property type="entry name" value="FACILITATED UREA TRANSPORTER"/>
    <property type="match status" value="1"/>
</dbReference>
<organism evidence="9 10">
    <name type="scientific">Mola mola</name>
    <name type="common">Ocean sunfish</name>
    <name type="synonym">Tetraodon mola</name>
    <dbReference type="NCBI Taxonomy" id="94237"/>
    <lineage>
        <taxon>Eukaryota</taxon>
        <taxon>Metazoa</taxon>
        <taxon>Chordata</taxon>
        <taxon>Craniata</taxon>
        <taxon>Vertebrata</taxon>
        <taxon>Euteleostomi</taxon>
        <taxon>Actinopterygii</taxon>
        <taxon>Neopterygii</taxon>
        <taxon>Teleostei</taxon>
        <taxon>Neoteleostei</taxon>
        <taxon>Acanthomorphata</taxon>
        <taxon>Eupercaria</taxon>
        <taxon>Tetraodontiformes</taxon>
        <taxon>Molidae</taxon>
        <taxon>Mola</taxon>
    </lineage>
</organism>
<keyword evidence="3" id="KW-1003">Cell membrane</keyword>
<keyword evidence="6 8" id="KW-0472">Membrane</keyword>
<comment type="catalytic activity">
    <reaction evidence="7">
        <text>urea(in) = urea(out)</text>
        <dbReference type="Rhea" id="RHEA:32799"/>
        <dbReference type="ChEBI" id="CHEBI:16199"/>
    </reaction>
</comment>
<evidence type="ECO:0000256" key="6">
    <source>
        <dbReference type="ARBA" id="ARBA00023136"/>
    </source>
</evidence>
<protein>
    <recommendedName>
        <fullName evidence="11">Urea transporter</fullName>
    </recommendedName>
</protein>
<feature type="transmembrane region" description="Helical" evidence="8">
    <location>
        <begin position="86"/>
        <end position="103"/>
    </location>
</feature>
<comment type="subcellular location">
    <subcellularLocation>
        <location evidence="1">Cell membrane</location>
        <topology evidence="1">Multi-pass membrane protein</topology>
    </subcellularLocation>
</comment>
<accession>A0A3Q3W1P1</accession>
<dbReference type="Pfam" id="PF03253">
    <property type="entry name" value="UT"/>
    <property type="match status" value="1"/>
</dbReference>
<dbReference type="AlphaFoldDB" id="A0A3Q3W1P1"/>
<evidence type="ECO:0000256" key="7">
    <source>
        <dbReference type="ARBA" id="ARBA00033993"/>
    </source>
</evidence>
<evidence type="ECO:0000256" key="3">
    <source>
        <dbReference type="ARBA" id="ARBA00022475"/>
    </source>
</evidence>
<evidence type="ECO:0000256" key="4">
    <source>
        <dbReference type="ARBA" id="ARBA00022692"/>
    </source>
</evidence>
<proteinExistence type="inferred from homology"/>
<feature type="transmembrane region" description="Helical" evidence="8">
    <location>
        <begin position="230"/>
        <end position="259"/>
    </location>
</feature>
<name>A0A3Q3W1P1_MOLML</name>
<reference evidence="9" key="2">
    <citation type="submission" date="2025-09" db="UniProtKB">
        <authorList>
            <consortium name="Ensembl"/>
        </authorList>
    </citation>
    <scope>IDENTIFICATION</scope>
</reference>
<reference evidence="9" key="1">
    <citation type="submission" date="2025-08" db="UniProtKB">
        <authorList>
            <consortium name="Ensembl"/>
        </authorList>
    </citation>
    <scope>IDENTIFICATION</scope>
</reference>
<evidence type="ECO:0000256" key="1">
    <source>
        <dbReference type="ARBA" id="ARBA00004651"/>
    </source>
</evidence>
<dbReference type="InterPro" id="IPR004937">
    <property type="entry name" value="Urea_transporter"/>
</dbReference>
<dbReference type="GO" id="GO:0015204">
    <property type="term" value="F:urea transmembrane transporter activity"/>
    <property type="evidence" value="ECO:0007669"/>
    <property type="project" value="InterPro"/>
</dbReference>
<comment type="similarity">
    <text evidence="2">Belongs to the urea transporter family.</text>
</comment>
<dbReference type="PANTHER" id="PTHR10464">
    <property type="entry name" value="UREA TRANSPORTER"/>
    <property type="match status" value="1"/>
</dbReference>
<evidence type="ECO:0000256" key="5">
    <source>
        <dbReference type="ARBA" id="ARBA00022989"/>
    </source>
</evidence>
<evidence type="ECO:0000256" key="2">
    <source>
        <dbReference type="ARBA" id="ARBA00005914"/>
    </source>
</evidence>
<evidence type="ECO:0000256" key="8">
    <source>
        <dbReference type="SAM" id="Phobius"/>
    </source>
</evidence>
<dbReference type="Proteomes" id="UP000261620">
    <property type="component" value="Unplaced"/>
</dbReference>
<evidence type="ECO:0000313" key="10">
    <source>
        <dbReference type="Proteomes" id="UP000261620"/>
    </source>
</evidence>
<keyword evidence="4 8" id="KW-0812">Transmembrane</keyword>
<dbReference type="Ensembl" id="ENSMMOT00000005593.1">
    <property type="protein sequence ID" value="ENSMMOP00000005497.1"/>
    <property type="gene ID" value="ENSMMOG00000004334.1"/>
</dbReference>
<feature type="transmembrane region" description="Helical" evidence="8">
    <location>
        <begin position="295"/>
        <end position="312"/>
    </location>
</feature>
<keyword evidence="10" id="KW-1185">Reference proteome</keyword>